<dbReference type="PANTHER" id="PTHR11566">
    <property type="entry name" value="DYNAMIN"/>
    <property type="match status" value="1"/>
</dbReference>
<dbReference type="InterPro" id="IPR001401">
    <property type="entry name" value="Dynamin_GTPase"/>
</dbReference>
<evidence type="ECO:0000256" key="1">
    <source>
        <dbReference type="ARBA" id="ARBA00004123"/>
    </source>
</evidence>
<dbReference type="InterPro" id="IPR000375">
    <property type="entry name" value="Dynamin_stalk"/>
</dbReference>
<dbReference type="Gene3D" id="3.40.50.300">
    <property type="entry name" value="P-loop containing nucleotide triphosphate hydrolases"/>
    <property type="match status" value="1"/>
</dbReference>
<dbReference type="GeneTree" id="ENSGT00940000163266"/>
<proteinExistence type="inferred from homology"/>
<dbReference type="GO" id="GO:0005874">
    <property type="term" value="C:microtubule"/>
    <property type="evidence" value="ECO:0007669"/>
    <property type="project" value="TreeGrafter"/>
</dbReference>
<dbReference type="GO" id="GO:0008017">
    <property type="term" value="F:microtubule binding"/>
    <property type="evidence" value="ECO:0007669"/>
    <property type="project" value="TreeGrafter"/>
</dbReference>
<dbReference type="GO" id="GO:0051607">
    <property type="term" value="P:defense response to virus"/>
    <property type="evidence" value="ECO:0007669"/>
    <property type="project" value="UniProtKB-KW"/>
</dbReference>
<dbReference type="SMART" id="SM00053">
    <property type="entry name" value="DYNc"/>
    <property type="match status" value="1"/>
</dbReference>
<dbReference type="GO" id="GO:0005737">
    <property type="term" value="C:cytoplasm"/>
    <property type="evidence" value="ECO:0007669"/>
    <property type="project" value="TreeGrafter"/>
</dbReference>
<dbReference type="SUPFAM" id="SSF52540">
    <property type="entry name" value="P-loop containing nucleoside triphosphate hydrolases"/>
    <property type="match status" value="1"/>
</dbReference>
<dbReference type="GO" id="GO:0016185">
    <property type="term" value="P:synaptic vesicle budding from presynaptic endocytic zone membrane"/>
    <property type="evidence" value="ECO:0007669"/>
    <property type="project" value="TreeGrafter"/>
</dbReference>
<sequence length="261" mass="28599">TDTNNLYNQYEEKVQPCSDLIDSLRALDVEQGLVLPAIAVTGDQSSGKRSVLEALSGVALPRGSGIITRCPLVLKLTKPECKWTGRISGRKTELQVQDPSAQDAVAGNGVGISHELISLEITSPEVPDLTLLDLPGIPRVAVGNQPHDIKALVKKYIQRQQTINLVVVPCNVDIATTEALSMAQEVDPDGDRTIGILTKPDLVDKGAEKGVLKVMQDLTYHLKRGYMIVKRRGQQEVTNKLSLAEATKEEMMFFQTHPHFR</sequence>
<dbReference type="AlphaFoldDB" id="A0A8C6ARY1"/>
<evidence type="ECO:0000259" key="9">
    <source>
        <dbReference type="PROSITE" id="PS51718"/>
    </source>
</evidence>
<dbReference type="InterPro" id="IPR030381">
    <property type="entry name" value="G_DYNAMIN_dom"/>
</dbReference>
<dbReference type="Pfam" id="PF00350">
    <property type="entry name" value="Dynamin_N"/>
    <property type="match status" value="1"/>
</dbReference>
<keyword evidence="5" id="KW-0539">Nucleus</keyword>
<evidence type="ECO:0000256" key="5">
    <source>
        <dbReference type="ARBA" id="ARBA00023242"/>
    </source>
</evidence>
<dbReference type="GO" id="GO:0003924">
    <property type="term" value="F:GTPase activity"/>
    <property type="evidence" value="ECO:0007669"/>
    <property type="project" value="InterPro"/>
</dbReference>
<dbReference type="GO" id="GO:0005634">
    <property type="term" value="C:nucleus"/>
    <property type="evidence" value="ECO:0007669"/>
    <property type="project" value="UniProtKB-SubCell"/>
</dbReference>
<organism evidence="10 11">
    <name type="scientific">Monodon monoceros</name>
    <name type="common">Narwhal</name>
    <name type="synonym">Ceratodon monodon</name>
    <dbReference type="NCBI Taxonomy" id="40151"/>
    <lineage>
        <taxon>Eukaryota</taxon>
        <taxon>Metazoa</taxon>
        <taxon>Chordata</taxon>
        <taxon>Craniata</taxon>
        <taxon>Vertebrata</taxon>
        <taxon>Euteleostomi</taxon>
        <taxon>Mammalia</taxon>
        <taxon>Eutheria</taxon>
        <taxon>Laurasiatheria</taxon>
        <taxon>Artiodactyla</taxon>
        <taxon>Whippomorpha</taxon>
        <taxon>Cetacea</taxon>
        <taxon>Odontoceti</taxon>
        <taxon>Monodontidae</taxon>
        <taxon>Monodon</taxon>
    </lineage>
</organism>
<evidence type="ECO:0000256" key="2">
    <source>
        <dbReference type="ARBA" id="ARBA00022741"/>
    </source>
</evidence>
<dbReference type="Pfam" id="PF01031">
    <property type="entry name" value="Dynamin_M"/>
    <property type="match status" value="1"/>
</dbReference>
<keyword evidence="3" id="KW-0051">Antiviral defense</keyword>
<keyword evidence="4 8" id="KW-0342">GTP-binding</keyword>
<dbReference type="InterPro" id="IPR022812">
    <property type="entry name" value="Dynamin"/>
</dbReference>
<comment type="similarity">
    <text evidence="8">Belongs to the TRAFAC class dynamin-like GTPase superfamily. Dynamin/Fzo/YdjA family.</text>
</comment>
<dbReference type="GO" id="GO:0005886">
    <property type="term" value="C:plasma membrane"/>
    <property type="evidence" value="ECO:0007669"/>
    <property type="project" value="TreeGrafter"/>
</dbReference>
<evidence type="ECO:0000256" key="3">
    <source>
        <dbReference type="ARBA" id="ARBA00023118"/>
    </source>
</evidence>
<name>A0A8C6ARY1_MONMO</name>
<accession>A0A8C6ARY1</accession>
<dbReference type="GO" id="GO:0005525">
    <property type="term" value="F:GTP binding"/>
    <property type="evidence" value="ECO:0007669"/>
    <property type="project" value="UniProtKB-KW"/>
</dbReference>
<evidence type="ECO:0000256" key="8">
    <source>
        <dbReference type="RuleBase" id="RU003932"/>
    </source>
</evidence>
<dbReference type="InterPro" id="IPR027417">
    <property type="entry name" value="P-loop_NTPase"/>
</dbReference>
<evidence type="ECO:0000256" key="7">
    <source>
        <dbReference type="ARBA" id="ARBA00042030"/>
    </source>
</evidence>
<dbReference type="CDD" id="cd08771">
    <property type="entry name" value="DLP_1"/>
    <property type="match status" value="1"/>
</dbReference>
<dbReference type="PANTHER" id="PTHR11566:SF46">
    <property type="entry name" value="INTERFERON-INDUCED GTP-BINDING PROTEIN MX2"/>
    <property type="match status" value="1"/>
</dbReference>
<reference evidence="10" key="2">
    <citation type="submission" date="2025-09" db="UniProtKB">
        <authorList>
            <consortium name="Ensembl"/>
        </authorList>
    </citation>
    <scope>IDENTIFICATION</scope>
</reference>
<evidence type="ECO:0000313" key="11">
    <source>
        <dbReference type="Proteomes" id="UP000694561"/>
    </source>
</evidence>
<evidence type="ECO:0000313" key="10">
    <source>
        <dbReference type="Ensembl" id="ENSMMNP00015005005.1"/>
    </source>
</evidence>
<evidence type="ECO:0000256" key="4">
    <source>
        <dbReference type="ARBA" id="ARBA00023134"/>
    </source>
</evidence>
<comment type="subcellular location">
    <subcellularLocation>
        <location evidence="1">Nucleus</location>
    </subcellularLocation>
</comment>
<protein>
    <recommendedName>
        <fullName evidence="6">Interferon-induced GTP-binding protein Mx2</fullName>
    </recommendedName>
    <alternativeName>
        <fullName evidence="7">Myxovirus resistance protein 2</fullName>
    </alternativeName>
</protein>
<gene>
    <name evidence="10" type="primary">LOC114890680</name>
</gene>
<dbReference type="Ensembl" id="ENSMMNT00015005496.1">
    <property type="protein sequence ID" value="ENSMMNP00015005005.1"/>
    <property type="gene ID" value="ENSMMNG00015003775.1"/>
</dbReference>
<dbReference type="PROSITE" id="PS00410">
    <property type="entry name" value="G_DYNAMIN_1"/>
    <property type="match status" value="1"/>
</dbReference>
<dbReference type="GO" id="GO:0031623">
    <property type="term" value="P:receptor internalization"/>
    <property type="evidence" value="ECO:0007669"/>
    <property type="project" value="TreeGrafter"/>
</dbReference>
<reference evidence="10" key="1">
    <citation type="submission" date="2025-08" db="UniProtKB">
        <authorList>
            <consortium name="Ensembl"/>
        </authorList>
    </citation>
    <scope>IDENTIFICATION</scope>
</reference>
<dbReference type="PRINTS" id="PR00195">
    <property type="entry name" value="DYNAMIN"/>
</dbReference>
<dbReference type="InterPro" id="IPR045063">
    <property type="entry name" value="Dynamin_N"/>
</dbReference>
<keyword evidence="11" id="KW-1185">Reference proteome</keyword>
<dbReference type="GO" id="GO:0098793">
    <property type="term" value="C:presynapse"/>
    <property type="evidence" value="ECO:0007669"/>
    <property type="project" value="GOC"/>
</dbReference>
<evidence type="ECO:0000256" key="6">
    <source>
        <dbReference type="ARBA" id="ARBA00039835"/>
    </source>
</evidence>
<dbReference type="Proteomes" id="UP000694561">
    <property type="component" value="Unplaced"/>
</dbReference>
<dbReference type="PROSITE" id="PS51718">
    <property type="entry name" value="G_DYNAMIN_2"/>
    <property type="match status" value="1"/>
</dbReference>
<feature type="domain" description="Dynamin-type G" evidence="9">
    <location>
        <begin position="32"/>
        <end position="261"/>
    </location>
</feature>
<keyword evidence="2 8" id="KW-0547">Nucleotide-binding</keyword>
<dbReference type="InterPro" id="IPR019762">
    <property type="entry name" value="Dynamin_GTPase_CS"/>
</dbReference>